<evidence type="ECO:0000313" key="4">
    <source>
        <dbReference type="EMBL" id="KRY58962.1"/>
    </source>
</evidence>
<organism evidence="4 5">
    <name type="scientific">Trichinella britovi</name>
    <name type="common">Parasitic roundworm</name>
    <dbReference type="NCBI Taxonomy" id="45882"/>
    <lineage>
        <taxon>Eukaryota</taxon>
        <taxon>Metazoa</taxon>
        <taxon>Ecdysozoa</taxon>
        <taxon>Nematoda</taxon>
        <taxon>Enoplea</taxon>
        <taxon>Dorylaimia</taxon>
        <taxon>Trichinellida</taxon>
        <taxon>Trichinellidae</taxon>
        <taxon>Trichinella</taxon>
    </lineage>
</organism>
<dbReference type="GO" id="GO:0034551">
    <property type="term" value="P:mitochondrial respiratory chain complex III assembly"/>
    <property type="evidence" value="ECO:0007669"/>
    <property type="project" value="TreeGrafter"/>
</dbReference>
<dbReference type="InterPro" id="IPR007129">
    <property type="entry name" value="Ubiqinol_cyt_c_chaperone_CPB3"/>
</dbReference>
<reference evidence="4 5" key="1">
    <citation type="submission" date="2015-01" db="EMBL/GenBank/DDBJ databases">
        <title>Evolution of Trichinella species and genotypes.</title>
        <authorList>
            <person name="Korhonen P.K."/>
            <person name="Edoardo P."/>
            <person name="Giuseppe L.R."/>
            <person name="Gasser R.B."/>
        </authorList>
    </citation>
    <scope>NUCLEOTIDE SEQUENCE [LARGE SCALE GENOMIC DNA]</scope>
    <source>
        <strain evidence="4">ISS120</strain>
    </source>
</reference>
<feature type="domain" description="Ubiquinol-cytochrome c chaperone" evidence="3">
    <location>
        <begin position="130"/>
        <end position="266"/>
    </location>
</feature>
<evidence type="ECO:0000259" key="3">
    <source>
        <dbReference type="Pfam" id="PF03981"/>
    </source>
</evidence>
<evidence type="ECO:0000256" key="1">
    <source>
        <dbReference type="ARBA" id="ARBA00006407"/>
    </source>
</evidence>
<dbReference type="Pfam" id="PF03981">
    <property type="entry name" value="Ubiq_cyt_C_chap"/>
    <property type="match status" value="1"/>
</dbReference>
<dbReference type="InterPro" id="IPR021150">
    <property type="entry name" value="Ubiq_cyt_c_chap"/>
</dbReference>
<sequence>MTSGLLALLIAVSTYAKAGLASSAYVNEKFTMQCSVLRCRKICTLASLSRSRTVSSLVTFQAMPVQSSNNAKSFSIFRSFGLSSVTQWFEKAVLVRKKDEDKSKEFLLDASAKLYVQCSNEVDYLKFIKTYQLPDTFMSWFKINILHIWLLLLRLSNEPTILEIVKKEIIGCLWDDVKLRIKVLSKVDPACSLKTRETLSLCYGLLITSFLEYDEGILSDDKTLAGALWRNIYDRELDNPIPLNALVRYVRSQVKLLHSIPVERILCLGVEIWRISDFS</sequence>
<dbReference type="Proteomes" id="UP000054653">
    <property type="component" value="Unassembled WGS sequence"/>
</dbReference>
<dbReference type="STRING" id="45882.A0A0V1DCV0"/>
<name>A0A0V1DCV0_TRIBR</name>
<comment type="caution">
    <text evidence="4">The sequence shown here is derived from an EMBL/GenBank/DDBJ whole genome shotgun (WGS) entry which is preliminary data.</text>
</comment>
<dbReference type="EMBL" id="JYDI01000017">
    <property type="protein sequence ID" value="KRY58962.1"/>
    <property type="molecule type" value="Genomic_DNA"/>
</dbReference>
<dbReference type="GO" id="GO:0005739">
    <property type="term" value="C:mitochondrion"/>
    <property type="evidence" value="ECO:0007669"/>
    <property type="project" value="TreeGrafter"/>
</dbReference>
<dbReference type="AlphaFoldDB" id="A0A0V1DCV0"/>
<evidence type="ECO:0000256" key="2">
    <source>
        <dbReference type="SAM" id="SignalP"/>
    </source>
</evidence>
<proteinExistence type="inferred from homology"/>
<accession>A0A0V1DCV0</accession>
<protein>
    <submittedName>
        <fullName evidence="4">Ubiquinol-cytochrome c reductase complex chaperone CBP3-like protein</fullName>
    </submittedName>
</protein>
<dbReference type="PANTHER" id="PTHR12184:SF1">
    <property type="entry name" value="UBIQUINOL-CYTOCHROME-C REDUCTASE COMPLEX ASSEMBLY FACTOR 1"/>
    <property type="match status" value="1"/>
</dbReference>
<keyword evidence="5" id="KW-1185">Reference proteome</keyword>
<gene>
    <name evidence="4" type="primary">uqcc</name>
    <name evidence="4" type="ORF">T03_12310</name>
</gene>
<evidence type="ECO:0000313" key="5">
    <source>
        <dbReference type="Proteomes" id="UP000054653"/>
    </source>
</evidence>
<feature type="chain" id="PRO_5006876662" evidence="2">
    <location>
        <begin position="19"/>
        <end position="279"/>
    </location>
</feature>
<keyword evidence="2" id="KW-0732">Signal</keyword>
<feature type="signal peptide" evidence="2">
    <location>
        <begin position="1"/>
        <end position="18"/>
    </location>
</feature>
<dbReference type="OrthoDB" id="4007at2759"/>
<dbReference type="PANTHER" id="PTHR12184">
    <property type="entry name" value="UBIQUINOL-CYTOCHROME C REDUCTASE COMPLEX ASSEMBLY FACTOR 1 FAMILY MEMBER"/>
    <property type="match status" value="1"/>
</dbReference>
<comment type="similarity">
    <text evidence="1">Belongs to the CBP3 family.</text>
</comment>